<evidence type="ECO:0000256" key="2">
    <source>
        <dbReference type="ARBA" id="ARBA00012483"/>
    </source>
</evidence>
<dbReference type="SMART" id="SM00184">
    <property type="entry name" value="RING"/>
    <property type="match status" value="1"/>
</dbReference>
<dbReference type="SUPFAM" id="SSF57850">
    <property type="entry name" value="RING/U-box"/>
    <property type="match status" value="1"/>
</dbReference>
<dbReference type="AlphaFoldDB" id="A0A6J1DYV0"/>
<keyword evidence="11" id="KW-1185">Reference proteome</keyword>
<feature type="domain" description="RING-type" evidence="10">
    <location>
        <begin position="122"/>
        <end position="164"/>
    </location>
</feature>
<dbReference type="GO" id="GO:0061630">
    <property type="term" value="F:ubiquitin protein ligase activity"/>
    <property type="evidence" value="ECO:0007669"/>
    <property type="project" value="UniProtKB-EC"/>
</dbReference>
<dbReference type="PANTHER" id="PTHR14155:SF627">
    <property type="entry name" value="OS06G0192800 PROTEIN"/>
    <property type="match status" value="1"/>
</dbReference>
<feature type="transmembrane region" description="Helical" evidence="9">
    <location>
        <begin position="33"/>
        <end position="55"/>
    </location>
</feature>
<accession>A0A6J1DYV0</accession>
<keyword evidence="4 8" id="KW-0863">Zinc-finger</keyword>
<sequence length="181" mass="20637">MSFPPTPPPSFSVQYSLPVTVVITHRSTFDPKIGFGFVGFICFSLIVLFFILYSYHRRIMLSQTRVYDDIESRVQVSRVFTIVLSERARQQPSPPPQTVEEASATAVAIIEAEEIIDSDRDCAICFEGFEEKQVCRVIEKCGHFFHKDCVDQWLTMERGCPLCRCFVLLVSDNSPEIENQA</sequence>
<dbReference type="PROSITE" id="PS50089">
    <property type="entry name" value="ZF_RING_2"/>
    <property type="match status" value="1"/>
</dbReference>
<dbReference type="Proteomes" id="UP000504603">
    <property type="component" value="Unplaced"/>
</dbReference>
<evidence type="ECO:0000256" key="6">
    <source>
        <dbReference type="ARBA" id="ARBA00022833"/>
    </source>
</evidence>
<keyword evidence="9" id="KW-1133">Transmembrane helix</keyword>
<evidence type="ECO:0000256" key="5">
    <source>
        <dbReference type="ARBA" id="ARBA00022786"/>
    </source>
</evidence>
<evidence type="ECO:0000256" key="8">
    <source>
        <dbReference type="PROSITE-ProRule" id="PRU00175"/>
    </source>
</evidence>
<protein>
    <recommendedName>
        <fullName evidence="2">RING-type E3 ubiquitin transferase</fullName>
        <ecNumber evidence="2">2.3.2.27</ecNumber>
    </recommendedName>
</protein>
<dbReference type="GeneID" id="111024783"/>
<dbReference type="Pfam" id="PF13639">
    <property type="entry name" value="zf-RING_2"/>
    <property type="match status" value="1"/>
</dbReference>
<dbReference type="PANTHER" id="PTHR14155">
    <property type="entry name" value="RING FINGER DOMAIN-CONTAINING"/>
    <property type="match status" value="1"/>
</dbReference>
<dbReference type="GO" id="GO:0008270">
    <property type="term" value="F:zinc ion binding"/>
    <property type="evidence" value="ECO:0007669"/>
    <property type="project" value="UniProtKB-KW"/>
</dbReference>
<dbReference type="OrthoDB" id="9984778at2759"/>
<evidence type="ECO:0000313" key="11">
    <source>
        <dbReference type="Proteomes" id="UP000504603"/>
    </source>
</evidence>
<comment type="catalytic activity">
    <reaction evidence="1">
        <text>S-ubiquitinyl-[E2 ubiquitin-conjugating enzyme]-L-cysteine + [acceptor protein]-L-lysine = [E2 ubiquitin-conjugating enzyme]-L-cysteine + N(6)-ubiquitinyl-[acceptor protein]-L-lysine.</text>
        <dbReference type="EC" id="2.3.2.27"/>
    </reaction>
</comment>
<organism evidence="11 12">
    <name type="scientific">Momordica charantia</name>
    <name type="common">Bitter gourd</name>
    <name type="synonym">Balsam pear</name>
    <dbReference type="NCBI Taxonomy" id="3673"/>
    <lineage>
        <taxon>Eukaryota</taxon>
        <taxon>Viridiplantae</taxon>
        <taxon>Streptophyta</taxon>
        <taxon>Embryophyta</taxon>
        <taxon>Tracheophyta</taxon>
        <taxon>Spermatophyta</taxon>
        <taxon>Magnoliopsida</taxon>
        <taxon>eudicotyledons</taxon>
        <taxon>Gunneridae</taxon>
        <taxon>Pentapetalae</taxon>
        <taxon>rosids</taxon>
        <taxon>fabids</taxon>
        <taxon>Cucurbitales</taxon>
        <taxon>Cucurbitaceae</taxon>
        <taxon>Momordiceae</taxon>
        <taxon>Momordica</taxon>
    </lineage>
</organism>
<reference evidence="12" key="1">
    <citation type="submission" date="2025-08" db="UniProtKB">
        <authorList>
            <consortium name="RefSeq"/>
        </authorList>
    </citation>
    <scope>IDENTIFICATION</scope>
    <source>
        <strain evidence="12">OHB3-1</strain>
    </source>
</reference>
<keyword evidence="3" id="KW-0479">Metal-binding</keyword>
<dbReference type="KEGG" id="mcha:111024783"/>
<proteinExistence type="inferred from homology"/>
<keyword evidence="9" id="KW-0472">Membrane</keyword>
<keyword evidence="9" id="KW-0812">Transmembrane</keyword>
<dbReference type="InterPro" id="IPR013083">
    <property type="entry name" value="Znf_RING/FYVE/PHD"/>
</dbReference>
<keyword evidence="5" id="KW-0833">Ubl conjugation pathway</keyword>
<dbReference type="EC" id="2.3.2.27" evidence="2"/>
<name>A0A6J1DYV0_MOMCH</name>
<dbReference type="Gene3D" id="3.30.40.10">
    <property type="entry name" value="Zinc/RING finger domain, C3HC4 (zinc finger)"/>
    <property type="match status" value="1"/>
</dbReference>
<evidence type="ECO:0000259" key="10">
    <source>
        <dbReference type="PROSITE" id="PS50089"/>
    </source>
</evidence>
<evidence type="ECO:0000256" key="3">
    <source>
        <dbReference type="ARBA" id="ARBA00022723"/>
    </source>
</evidence>
<evidence type="ECO:0000256" key="4">
    <source>
        <dbReference type="ARBA" id="ARBA00022771"/>
    </source>
</evidence>
<gene>
    <name evidence="12" type="primary">LOC111024783</name>
</gene>
<keyword evidence="6" id="KW-0862">Zinc</keyword>
<dbReference type="RefSeq" id="XP_022158249.1">
    <property type="nucleotide sequence ID" value="XM_022302557.1"/>
</dbReference>
<evidence type="ECO:0000256" key="9">
    <source>
        <dbReference type="SAM" id="Phobius"/>
    </source>
</evidence>
<comment type="similarity">
    <text evidence="7">Belongs to the RING-type zinc finger family. ATL subfamily.</text>
</comment>
<evidence type="ECO:0000313" key="12">
    <source>
        <dbReference type="RefSeq" id="XP_022158249.1"/>
    </source>
</evidence>
<evidence type="ECO:0000256" key="7">
    <source>
        <dbReference type="ARBA" id="ARBA00024209"/>
    </source>
</evidence>
<evidence type="ECO:0000256" key="1">
    <source>
        <dbReference type="ARBA" id="ARBA00000900"/>
    </source>
</evidence>
<dbReference type="InterPro" id="IPR001841">
    <property type="entry name" value="Znf_RING"/>
</dbReference>
<dbReference type="InterPro" id="IPR053238">
    <property type="entry name" value="RING-H2_zinc_finger"/>
</dbReference>